<dbReference type="InterPro" id="IPR036086">
    <property type="entry name" value="ParB/Sulfiredoxin_sf"/>
</dbReference>
<evidence type="ECO:0000259" key="4">
    <source>
        <dbReference type="SMART" id="SM00470"/>
    </source>
</evidence>
<evidence type="ECO:0000256" key="1">
    <source>
        <dbReference type="ARBA" id="ARBA00022603"/>
    </source>
</evidence>
<evidence type="ECO:0000256" key="2">
    <source>
        <dbReference type="ARBA" id="ARBA00022679"/>
    </source>
</evidence>
<evidence type="ECO:0000313" key="7">
    <source>
        <dbReference type="EMBL" id="QJH96092.1"/>
    </source>
</evidence>
<sequence length="446" mass="50226">MSIDVGRVEMVPVELITVSDRAREVMGDLDGLEESMKESGLTTPLTFRSMEDGTYNLLAGERRFTVLKRNDVTLIPGRIYDRDLSELEIKIIEKAENFYRKDWEYYELDKLTLEINQMQQSLHGVKAPGPGQGGWGLAETGEMLGGTTKTAVSQSIKRAEAREVFPELFENCKTASDASRILKKVSEAMIKGAIAEKLGTQSTNTTLHELSKSYIVNSFFSGVKQIPNGIMHLVEIDPPYSINLHEAKKTEGESQYLLSEYNEIPNEYYMDGSPDGQWRGMNEVFRECYRVMTPHSWLLCWFAPEPWFNGIYQSIIKAGFNTTRMCPVWTKPSGQSKRPEMHLPNSYEMFFYAWKGRPAIAKARGGNVFNYAPVPTQSKTHPTERPLDLMTDIYETFAFPGSRVLIPFLGSGVGILAAHKLGMSPIGFDLSKSNKDSFLIKANMVS</sequence>
<dbReference type="EMBL" id="MT141233">
    <property type="protein sequence ID" value="QJA56674.1"/>
    <property type="molecule type" value="Genomic_DNA"/>
</dbReference>
<dbReference type="EMBL" id="MT142341">
    <property type="protein sequence ID" value="QJA78539.1"/>
    <property type="molecule type" value="Genomic_DNA"/>
</dbReference>
<dbReference type="PRINTS" id="PR00506">
    <property type="entry name" value="D21N6MTFRASE"/>
</dbReference>
<dbReference type="Pfam" id="PF01555">
    <property type="entry name" value="N6_N4_Mtase"/>
    <property type="match status" value="1"/>
</dbReference>
<dbReference type="SMART" id="SM00470">
    <property type="entry name" value="ParB"/>
    <property type="match status" value="1"/>
</dbReference>
<dbReference type="GO" id="GO:0008170">
    <property type="term" value="F:N-methyltransferase activity"/>
    <property type="evidence" value="ECO:0007669"/>
    <property type="project" value="InterPro"/>
</dbReference>
<feature type="domain" description="ParB-like N-terminal" evidence="4">
    <location>
        <begin position="9"/>
        <end position="96"/>
    </location>
</feature>
<keyword evidence="3" id="KW-0949">S-adenosyl-L-methionine</keyword>
<evidence type="ECO:0000313" key="6">
    <source>
        <dbReference type="EMBL" id="QJA78539.1"/>
    </source>
</evidence>
<name>A0A6M3XE83_9ZZZZ</name>
<gene>
    <name evidence="6" type="ORF">MM415A01058_0027</name>
    <name evidence="5" type="ORF">MM415B01809_0006</name>
    <name evidence="7" type="ORF">TM448B00617_0017</name>
</gene>
<dbReference type="EMBL" id="MT144639">
    <property type="protein sequence ID" value="QJH96092.1"/>
    <property type="molecule type" value="Genomic_DNA"/>
</dbReference>
<dbReference type="SUPFAM" id="SSF53335">
    <property type="entry name" value="S-adenosyl-L-methionine-dependent methyltransferases"/>
    <property type="match status" value="1"/>
</dbReference>
<dbReference type="InterPro" id="IPR029063">
    <property type="entry name" value="SAM-dependent_MTases_sf"/>
</dbReference>
<dbReference type="Pfam" id="PF02195">
    <property type="entry name" value="ParB_N"/>
    <property type="match status" value="1"/>
</dbReference>
<evidence type="ECO:0000256" key="3">
    <source>
        <dbReference type="ARBA" id="ARBA00022691"/>
    </source>
</evidence>
<dbReference type="Gene3D" id="3.40.50.150">
    <property type="entry name" value="Vaccinia Virus protein VP39"/>
    <property type="match status" value="1"/>
</dbReference>
<organism evidence="7">
    <name type="scientific">viral metagenome</name>
    <dbReference type="NCBI Taxonomy" id="1070528"/>
    <lineage>
        <taxon>unclassified sequences</taxon>
        <taxon>metagenomes</taxon>
        <taxon>organismal metagenomes</taxon>
    </lineage>
</organism>
<dbReference type="InterPro" id="IPR002295">
    <property type="entry name" value="N4/N6-MTase_EcoPI_Mod-like"/>
</dbReference>
<keyword evidence="2 7" id="KW-0808">Transferase</keyword>
<protein>
    <submittedName>
        <fullName evidence="7">Putative methyltransferase</fullName>
    </submittedName>
</protein>
<dbReference type="GO" id="GO:0032259">
    <property type="term" value="P:methylation"/>
    <property type="evidence" value="ECO:0007669"/>
    <property type="project" value="UniProtKB-KW"/>
</dbReference>
<dbReference type="SUPFAM" id="SSF110849">
    <property type="entry name" value="ParB/Sulfiredoxin"/>
    <property type="match status" value="1"/>
</dbReference>
<keyword evidence="1 7" id="KW-0489">Methyltransferase</keyword>
<dbReference type="GO" id="GO:0003677">
    <property type="term" value="F:DNA binding"/>
    <property type="evidence" value="ECO:0007669"/>
    <property type="project" value="InterPro"/>
</dbReference>
<evidence type="ECO:0000313" key="5">
    <source>
        <dbReference type="EMBL" id="QJA56674.1"/>
    </source>
</evidence>
<dbReference type="InterPro" id="IPR003115">
    <property type="entry name" value="ParB_N"/>
</dbReference>
<dbReference type="Gene3D" id="3.90.1530.10">
    <property type="entry name" value="Conserved hypothetical protein from pyrococcus furiosus pfu- 392566-001, ParB domain"/>
    <property type="match status" value="1"/>
</dbReference>
<dbReference type="InterPro" id="IPR002941">
    <property type="entry name" value="DNA_methylase_N4/N6"/>
</dbReference>
<accession>A0A6M3XE83</accession>
<dbReference type="AlphaFoldDB" id="A0A6M3XE83"/>
<reference evidence="7" key="1">
    <citation type="submission" date="2020-03" db="EMBL/GenBank/DDBJ databases">
        <title>The deep terrestrial virosphere.</title>
        <authorList>
            <person name="Holmfeldt K."/>
            <person name="Nilsson E."/>
            <person name="Simone D."/>
            <person name="Lopez-Fernandez M."/>
            <person name="Wu X."/>
            <person name="de Brujin I."/>
            <person name="Lundin D."/>
            <person name="Andersson A."/>
            <person name="Bertilsson S."/>
            <person name="Dopson M."/>
        </authorList>
    </citation>
    <scope>NUCLEOTIDE SEQUENCE</scope>
    <source>
        <strain evidence="6">MM415A01058</strain>
        <strain evidence="5">MM415B01809</strain>
        <strain evidence="7">TM448B00617</strain>
    </source>
</reference>
<proteinExistence type="predicted"/>